<dbReference type="InterPro" id="IPR009057">
    <property type="entry name" value="Homeodomain-like_sf"/>
</dbReference>
<evidence type="ECO:0000313" key="7">
    <source>
        <dbReference type="Proteomes" id="UP000183371"/>
    </source>
</evidence>
<dbReference type="Pfam" id="PF00440">
    <property type="entry name" value="TetR_N"/>
    <property type="match status" value="1"/>
</dbReference>
<dbReference type="Proteomes" id="UP000183371">
    <property type="component" value="Unassembled WGS sequence"/>
</dbReference>
<keyword evidence="1" id="KW-0805">Transcription regulation</keyword>
<evidence type="ECO:0000313" key="6">
    <source>
        <dbReference type="EMBL" id="SFU10003.1"/>
    </source>
</evidence>
<evidence type="ECO:0000256" key="4">
    <source>
        <dbReference type="PROSITE-ProRule" id="PRU00335"/>
    </source>
</evidence>
<dbReference type="PANTHER" id="PTHR47506">
    <property type="entry name" value="TRANSCRIPTIONAL REGULATORY PROTEIN"/>
    <property type="match status" value="1"/>
</dbReference>
<evidence type="ECO:0000259" key="5">
    <source>
        <dbReference type="PROSITE" id="PS50977"/>
    </source>
</evidence>
<proteinExistence type="predicted"/>
<reference evidence="7" key="1">
    <citation type="submission" date="2016-10" db="EMBL/GenBank/DDBJ databases">
        <authorList>
            <person name="Varghese N."/>
            <person name="Submissions S."/>
        </authorList>
    </citation>
    <scope>NUCLEOTIDE SEQUENCE [LARGE SCALE GENOMIC DNA]</scope>
    <source>
        <strain evidence="7">DSM 17465</strain>
    </source>
</reference>
<organism evidence="6 7">
    <name type="scientific">Pseudovibrio denitrificans</name>
    <dbReference type="NCBI Taxonomy" id="258256"/>
    <lineage>
        <taxon>Bacteria</taxon>
        <taxon>Pseudomonadati</taxon>
        <taxon>Pseudomonadota</taxon>
        <taxon>Alphaproteobacteria</taxon>
        <taxon>Hyphomicrobiales</taxon>
        <taxon>Stappiaceae</taxon>
        <taxon>Pseudovibrio</taxon>
    </lineage>
</organism>
<dbReference type="InterPro" id="IPR001647">
    <property type="entry name" value="HTH_TetR"/>
</dbReference>
<keyword evidence="2 4" id="KW-0238">DNA-binding</keyword>
<accession>A0A1I7DE46</accession>
<dbReference type="EMBL" id="FPBD01000008">
    <property type="protein sequence ID" value="SFU10003.1"/>
    <property type="molecule type" value="Genomic_DNA"/>
</dbReference>
<evidence type="ECO:0000256" key="3">
    <source>
        <dbReference type="ARBA" id="ARBA00023163"/>
    </source>
</evidence>
<evidence type="ECO:0000256" key="2">
    <source>
        <dbReference type="ARBA" id="ARBA00023125"/>
    </source>
</evidence>
<feature type="domain" description="HTH tetR-type" evidence="5">
    <location>
        <begin position="28"/>
        <end position="88"/>
    </location>
</feature>
<dbReference type="SUPFAM" id="SSF46689">
    <property type="entry name" value="Homeodomain-like"/>
    <property type="match status" value="1"/>
</dbReference>
<dbReference type="AlphaFoldDB" id="A0A1I7DE46"/>
<name>A0A1I7DE46_9HYPH</name>
<gene>
    <name evidence="6" type="ORF">SAMN05444141_108223</name>
</gene>
<evidence type="ECO:0000256" key="1">
    <source>
        <dbReference type="ARBA" id="ARBA00023015"/>
    </source>
</evidence>
<dbReference type="Gene3D" id="1.10.357.10">
    <property type="entry name" value="Tetracycline Repressor, domain 2"/>
    <property type="match status" value="1"/>
</dbReference>
<keyword evidence="3" id="KW-0804">Transcription</keyword>
<protein>
    <submittedName>
        <fullName evidence="6">Transcriptional regulator, TetR family</fullName>
    </submittedName>
</protein>
<sequence length="204" mass="23625">MSTCVLNNPLKIKFGLFERWVHVARYKKLDKDQLLDAAEKVIRERGGHALSIRSVAEMAGISKGGIQSNFGSRDALLEGLFERWGKDFDWYIEKARKEMPEGTSELKAFLHGSRNVHLEKSDRTKALLILMSDSAEYRRFSQDWLAERMRFIETDAEDSRNQRFFFVLNEALLALMSIGLISLPEHQWDEIFEDLDKLVGDKIK</sequence>
<dbReference type="PANTHER" id="PTHR47506:SF1">
    <property type="entry name" value="HTH-TYPE TRANSCRIPTIONAL REGULATOR YJDC"/>
    <property type="match status" value="1"/>
</dbReference>
<dbReference type="GO" id="GO:0003677">
    <property type="term" value="F:DNA binding"/>
    <property type="evidence" value="ECO:0007669"/>
    <property type="project" value="UniProtKB-UniRule"/>
</dbReference>
<dbReference type="PRINTS" id="PR00455">
    <property type="entry name" value="HTHTETR"/>
</dbReference>
<feature type="DNA-binding region" description="H-T-H motif" evidence="4">
    <location>
        <begin position="51"/>
        <end position="70"/>
    </location>
</feature>
<dbReference type="PROSITE" id="PS50977">
    <property type="entry name" value="HTH_TETR_2"/>
    <property type="match status" value="1"/>
</dbReference>
<keyword evidence="7" id="KW-1185">Reference proteome</keyword>